<evidence type="ECO:0000313" key="1">
    <source>
        <dbReference type="EMBL" id="MPL66607.1"/>
    </source>
</evidence>
<accession>A0A644TJK9</accession>
<dbReference type="EMBL" id="VSSQ01000033">
    <property type="protein sequence ID" value="MPL66607.1"/>
    <property type="molecule type" value="Genomic_DNA"/>
</dbReference>
<proteinExistence type="predicted"/>
<organism evidence="1">
    <name type="scientific">bioreactor metagenome</name>
    <dbReference type="NCBI Taxonomy" id="1076179"/>
    <lineage>
        <taxon>unclassified sequences</taxon>
        <taxon>metagenomes</taxon>
        <taxon>ecological metagenomes</taxon>
    </lineage>
</organism>
<reference evidence="1" key="1">
    <citation type="submission" date="2019-08" db="EMBL/GenBank/DDBJ databases">
        <authorList>
            <person name="Kucharzyk K."/>
            <person name="Murdoch R.W."/>
            <person name="Higgins S."/>
            <person name="Loffler F."/>
        </authorList>
    </citation>
    <scope>NUCLEOTIDE SEQUENCE</scope>
</reference>
<comment type="caution">
    <text evidence="1">The sequence shown here is derived from an EMBL/GenBank/DDBJ whole genome shotgun (WGS) entry which is preliminary data.</text>
</comment>
<gene>
    <name evidence="1" type="ORF">SDC9_12294</name>
</gene>
<protein>
    <submittedName>
        <fullName evidence="1">Uncharacterized protein</fullName>
    </submittedName>
</protein>
<name>A0A644TJK9_9ZZZZ</name>
<dbReference type="AlphaFoldDB" id="A0A644TJK9"/>
<sequence>MQFFPQLLILYLIVPKRLSYVLLIGLPLAKQVNDFVALQNKEISNKGKQYLQNKKLI</sequence>